<comment type="caution">
    <text evidence="1">The sequence shown here is derived from an EMBL/GenBank/DDBJ whole genome shotgun (WGS) entry which is preliminary data.</text>
</comment>
<organism evidence="1 2">
    <name type="scientific">Platanthera zijinensis</name>
    <dbReference type="NCBI Taxonomy" id="2320716"/>
    <lineage>
        <taxon>Eukaryota</taxon>
        <taxon>Viridiplantae</taxon>
        <taxon>Streptophyta</taxon>
        <taxon>Embryophyta</taxon>
        <taxon>Tracheophyta</taxon>
        <taxon>Spermatophyta</taxon>
        <taxon>Magnoliopsida</taxon>
        <taxon>Liliopsida</taxon>
        <taxon>Asparagales</taxon>
        <taxon>Orchidaceae</taxon>
        <taxon>Orchidoideae</taxon>
        <taxon>Orchideae</taxon>
        <taxon>Orchidinae</taxon>
        <taxon>Platanthera</taxon>
    </lineage>
</organism>
<reference evidence="1 2" key="1">
    <citation type="journal article" date="2022" name="Nat. Plants">
        <title>Genomes of leafy and leafless Platanthera orchids illuminate the evolution of mycoheterotrophy.</title>
        <authorList>
            <person name="Li M.H."/>
            <person name="Liu K.W."/>
            <person name="Li Z."/>
            <person name="Lu H.C."/>
            <person name="Ye Q.L."/>
            <person name="Zhang D."/>
            <person name="Wang J.Y."/>
            <person name="Li Y.F."/>
            <person name="Zhong Z.M."/>
            <person name="Liu X."/>
            <person name="Yu X."/>
            <person name="Liu D.K."/>
            <person name="Tu X.D."/>
            <person name="Liu B."/>
            <person name="Hao Y."/>
            <person name="Liao X.Y."/>
            <person name="Jiang Y.T."/>
            <person name="Sun W.H."/>
            <person name="Chen J."/>
            <person name="Chen Y.Q."/>
            <person name="Ai Y."/>
            <person name="Zhai J.W."/>
            <person name="Wu S.S."/>
            <person name="Zhou Z."/>
            <person name="Hsiao Y.Y."/>
            <person name="Wu W.L."/>
            <person name="Chen Y.Y."/>
            <person name="Lin Y.F."/>
            <person name="Hsu J.L."/>
            <person name="Li C.Y."/>
            <person name="Wang Z.W."/>
            <person name="Zhao X."/>
            <person name="Zhong W.Y."/>
            <person name="Ma X.K."/>
            <person name="Ma L."/>
            <person name="Huang J."/>
            <person name="Chen G.Z."/>
            <person name="Huang M.Z."/>
            <person name="Huang L."/>
            <person name="Peng D.H."/>
            <person name="Luo Y.B."/>
            <person name="Zou S.Q."/>
            <person name="Chen S.P."/>
            <person name="Lan S."/>
            <person name="Tsai W.C."/>
            <person name="Van de Peer Y."/>
            <person name="Liu Z.J."/>
        </authorList>
    </citation>
    <scope>NUCLEOTIDE SEQUENCE [LARGE SCALE GENOMIC DNA]</scope>
    <source>
        <strain evidence="1">Lor287</strain>
    </source>
</reference>
<accession>A0AAP0FZI1</accession>
<name>A0AAP0FZI1_9ASPA</name>
<dbReference type="EMBL" id="JBBWWQ010000015">
    <property type="protein sequence ID" value="KAK8928244.1"/>
    <property type="molecule type" value="Genomic_DNA"/>
</dbReference>
<sequence length="115" mass="13330">MLFLRCDNMLVIKKNARRMMMHLSIFTDDDIQVTLSFFEKVSCIMLTYLFASFPSTFFSKGNVSLQFFNSCRLYYYLEPAGSAPSRHSALFCASLPKRFGRHRVTTCIMAYISFS</sequence>
<dbReference type="AlphaFoldDB" id="A0AAP0FZI1"/>
<proteinExistence type="predicted"/>
<evidence type="ECO:0000313" key="2">
    <source>
        <dbReference type="Proteomes" id="UP001418222"/>
    </source>
</evidence>
<keyword evidence="2" id="KW-1185">Reference proteome</keyword>
<gene>
    <name evidence="1" type="ORF">KSP39_PZI017394</name>
</gene>
<evidence type="ECO:0000313" key="1">
    <source>
        <dbReference type="EMBL" id="KAK8928244.1"/>
    </source>
</evidence>
<protein>
    <submittedName>
        <fullName evidence="1">Uncharacterized protein</fullName>
    </submittedName>
</protein>
<dbReference type="Proteomes" id="UP001418222">
    <property type="component" value="Unassembled WGS sequence"/>
</dbReference>